<name>A0A3N1MGU7_9PROT</name>
<keyword evidence="1" id="KW-0472">Membrane</keyword>
<sequence>MEAASGELIGALWWSVVGGLTSLEVLAAGFLVGWLVRSAGQAVLGGVAIAVVLFGISQAFTDLPEGAEIVWLALPLTLIAPVAWALAGFFLHRWVRGQAATDPANVGLRLLEAAMGGAVGGVLGGAVGIGAGIVFVELFQVSSFEGAAGFLVFLGFGLPGVVLGFLAGAIVGWRRRRTRPSAAPAAD</sequence>
<evidence type="ECO:0000256" key="1">
    <source>
        <dbReference type="SAM" id="Phobius"/>
    </source>
</evidence>
<accession>A0A3N1MGU7</accession>
<feature type="transmembrane region" description="Helical" evidence="1">
    <location>
        <begin position="148"/>
        <end position="171"/>
    </location>
</feature>
<dbReference type="AlphaFoldDB" id="A0A3N1MGU7"/>
<feature type="transmembrane region" description="Helical" evidence="1">
    <location>
        <begin position="12"/>
        <end position="35"/>
    </location>
</feature>
<feature type="transmembrane region" description="Helical" evidence="1">
    <location>
        <begin position="113"/>
        <end position="136"/>
    </location>
</feature>
<evidence type="ECO:0000313" key="3">
    <source>
        <dbReference type="Proteomes" id="UP000278222"/>
    </source>
</evidence>
<feature type="transmembrane region" description="Helical" evidence="1">
    <location>
        <begin position="42"/>
        <end position="60"/>
    </location>
</feature>
<dbReference type="Proteomes" id="UP000278222">
    <property type="component" value="Unassembled WGS sequence"/>
</dbReference>
<keyword evidence="3" id="KW-1185">Reference proteome</keyword>
<keyword evidence="1" id="KW-1133">Transmembrane helix</keyword>
<proteinExistence type="predicted"/>
<comment type="caution">
    <text evidence="2">The sequence shown here is derived from an EMBL/GenBank/DDBJ whole genome shotgun (WGS) entry which is preliminary data.</text>
</comment>
<feature type="transmembrane region" description="Helical" evidence="1">
    <location>
        <begin position="72"/>
        <end position="92"/>
    </location>
</feature>
<evidence type="ECO:0000313" key="2">
    <source>
        <dbReference type="EMBL" id="ROQ00396.1"/>
    </source>
</evidence>
<gene>
    <name evidence="2" type="ORF">EDC65_2193</name>
</gene>
<reference evidence="2 3" key="1">
    <citation type="submission" date="2018-11" db="EMBL/GenBank/DDBJ databases">
        <title>Genomic Encyclopedia of Type Strains, Phase IV (KMG-IV): sequencing the most valuable type-strain genomes for metagenomic binning, comparative biology and taxonomic classification.</title>
        <authorList>
            <person name="Goeker M."/>
        </authorList>
    </citation>
    <scope>NUCLEOTIDE SEQUENCE [LARGE SCALE GENOMIC DNA]</scope>
    <source>
        <strain evidence="2 3">DSM 5900</strain>
    </source>
</reference>
<dbReference type="EMBL" id="RJKX01000013">
    <property type="protein sequence ID" value="ROQ00396.1"/>
    <property type="molecule type" value="Genomic_DNA"/>
</dbReference>
<organism evidence="2 3">
    <name type="scientific">Stella humosa</name>
    <dbReference type="NCBI Taxonomy" id="94"/>
    <lineage>
        <taxon>Bacteria</taxon>
        <taxon>Pseudomonadati</taxon>
        <taxon>Pseudomonadota</taxon>
        <taxon>Alphaproteobacteria</taxon>
        <taxon>Rhodospirillales</taxon>
        <taxon>Stellaceae</taxon>
        <taxon>Stella</taxon>
    </lineage>
</organism>
<keyword evidence="1" id="KW-0812">Transmembrane</keyword>
<protein>
    <submittedName>
        <fullName evidence="2">Uncharacterized protein</fullName>
    </submittedName>
</protein>